<keyword evidence="3" id="KW-1185">Reference proteome</keyword>
<proteinExistence type="predicted"/>
<feature type="compositionally biased region" description="Polar residues" evidence="1">
    <location>
        <begin position="288"/>
        <end position="297"/>
    </location>
</feature>
<organism evidence="2 3">
    <name type="scientific">Thalassiosira oceanica</name>
    <name type="common">Marine diatom</name>
    <dbReference type="NCBI Taxonomy" id="159749"/>
    <lineage>
        <taxon>Eukaryota</taxon>
        <taxon>Sar</taxon>
        <taxon>Stramenopiles</taxon>
        <taxon>Ochrophyta</taxon>
        <taxon>Bacillariophyta</taxon>
        <taxon>Coscinodiscophyceae</taxon>
        <taxon>Thalassiosirophycidae</taxon>
        <taxon>Thalassiosirales</taxon>
        <taxon>Thalassiosiraceae</taxon>
        <taxon>Thalassiosira</taxon>
    </lineage>
</organism>
<dbReference type="Proteomes" id="UP000266841">
    <property type="component" value="Unassembled WGS sequence"/>
</dbReference>
<evidence type="ECO:0000256" key="1">
    <source>
        <dbReference type="SAM" id="MobiDB-lite"/>
    </source>
</evidence>
<dbReference type="AlphaFoldDB" id="K0T9J5"/>
<gene>
    <name evidence="2" type="ORF">THAOC_02847</name>
</gene>
<sequence>MLNRSVSSRAKLDVLRTKEVRLAPREIKSVLTSLLTLHTQVDDAATTDGQNINAYERPRKRPKHTPSIQSAIEYTERLVRTRYRDIDQMQNGDELILYQEERCRFGIDDVLFREEEDIICLAFELSVQAIENESMDVSKHPAGRNTYIDTALRIVDVVQMYDRNERRLRSRRRNCPARSAAKSRPSKQQKYMSLLRPKDNGKSDEVDTTPKSVIEERFADKWKWLQNFRTSYDSRVKSDHASNDASNRKSGGRNGDIEFLVHRPELISDDLSISSSEEEQDEIGLRVQPNSQQSLKTSDGDFDRVAESPLPQVSETAASCQGLDAQAFQLRMNLLGMPPSERKSIQVTRHTVTEIGSLLAAYGDADGAGGIARLGDVLSGLRPPDGVASVSTPSFPLEETVVALLVRDHLTDAMGALRARAFLRAFVLPLMIEISPAAKAVYYGCSPSGGKEKGKPASRSMTSFLAGLCRDRPNEFVLGVLAPSLTVQESAST</sequence>
<dbReference type="OrthoDB" id="10672670at2759"/>
<comment type="caution">
    <text evidence="2">The sequence shown here is derived from an EMBL/GenBank/DDBJ whole genome shotgun (WGS) entry which is preliminary data.</text>
</comment>
<feature type="region of interest" description="Disordered" evidence="1">
    <location>
        <begin position="168"/>
        <end position="208"/>
    </location>
</feature>
<feature type="region of interest" description="Disordered" evidence="1">
    <location>
        <begin position="270"/>
        <end position="302"/>
    </location>
</feature>
<protein>
    <submittedName>
        <fullName evidence="2">Uncharacterized protein</fullName>
    </submittedName>
</protein>
<name>K0T9J5_THAOC</name>
<reference evidence="2 3" key="1">
    <citation type="journal article" date="2012" name="Genome Biol.">
        <title>Genome and low-iron response of an oceanic diatom adapted to chronic iron limitation.</title>
        <authorList>
            <person name="Lommer M."/>
            <person name="Specht M."/>
            <person name="Roy A.S."/>
            <person name="Kraemer L."/>
            <person name="Andreson R."/>
            <person name="Gutowska M.A."/>
            <person name="Wolf J."/>
            <person name="Bergner S.V."/>
            <person name="Schilhabel M.B."/>
            <person name="Klostermeier U.C."/>
            <person name="Beiko R.G."/>
            <person name="Rosenstiel P."/>
            <person name="Hippler M."/>
            <person name="Laroche J."/>
        </authorList>
    </citation>
    <scope>NUCLEOTIDE SEQUENCE [LARGE SCALE GENOMIC DNA]</scope>
    <source>
        <strain evidence="2 3">CCMP1005</strain>
    </source>
</reference>
<dbReference type="eggNOG" id="ENOG502R16U">
    <property type="taxonomic scope" value="Eukaryota"/>
</dbReference>
<dbReference type="OMA" id="QCELIAR"/>
<feature type="non-terminal residue" evidence="2">
    <location>
        <position position="493"/>
    </location>
</feature>
<feature type="region of interest" description="Disordered" evidence="1">
    <location>
        <begin position="235"/>
        <end position="256"/>
    </location>
</feature>
<evidence type="ECO:0000313" key="3">
    <source>
        <dbReference type="Proteomes" id="UP000266841"/>
    </source>
</evidence>
<feature type="compositionally biased region" description="Basic and acidic residues" evidence="1">
    <location>
        <begin position="196"/>
        <end position="205"/>
    </location>
</feature>
<dbReference type="EMBL" id="AGNL01002940">
    <property type="protein sequence ID" value="EJK75428.1"/>
    <property type="molecule type" value="Genomic_DNA"/>
</dbReference>
<accession>K0T9J5</accession>
<evidence type="ECO:0000313" key="2">
    <source>
        <dbReference type="EMBL" id="EJK75428.1"/>
    </source>
</evidence>